<accession>A0A088FN13</accession>
<sequence length="146" mass="15899">MLNKITAIAMAVPLILAPQAVKASGCVLQLANGDSHSNTSQHLQVNLENAISASKYLSLANAVDRYDFEFYLVRALANDITRHRKDRGFRAFYVITDSHRTLVSADVLTCTGTGEACAASLVPEMEDTCSRRSNNSFKPKLLRGPA</sequence>
<dbReference type="AlphaFoldDB" id="A0A088FN13"/>
<feature type="signal peptide" evidence="1">
    <location>
        <begin position="1"/>
        <end position="23"/>
    </location>
</feature>
<proteinExistence type="predicted"/>
<evidence type="ECO:0000256" key="1">
    <source>
        <dbReference type="SAM" id="SignalP"/>
    </source>
</evidence>
<dbReference type="EMBL" id="KF991094">
    <property type="protein sequence ID" value="AIM48005.1"/>
    <property type="molecule type" value="Genomic_DNA"/>
</dbReference>
<protein>
    <submittedName>
        <fullName evidence="2">Uncharacterized protein</fullName>
    </submittedName>
</protein>
<feature type="chain" id="PRO_5001837230" evidence="1">
    <location>
        <begin position="24"/>
        <end position="146"/>
    </location>
</feature>
<organism evidence="2">
    <name type="scientific">Xanthomonas citri pv. punicae</name>
    <dbReference type="NCBI Taxonomy" id="487838"/>
    <lineage>
        <taxon>Bacteria</taxon>
        <taxon>Pseudomonadati</taxon>
        <taxon>Pseudomonadota</taxon>
        <taxon>Gammaproteobacteria</taxon>
        <taxon>Lysobacterales</taxon>
        <taxon>Lysobacteraceae</taxon>
        <taxon>Xanthomonas</taxon>
    </lineage>
</organism>
<reference evidence="2" key="1">
    <citation type="journal article" date="2014" name="Appl. Environ. Microbiol.">
        <title>Genomic insights into the evolutionary origin of Xanthomonas axonopodis pv. citri and its ecological relatives.</title>
        <authorList>
            <person name="Midha S."/>
            <person name="Patil P.B."/>
        </authorList>
    </citation>
    <scope>NUCLEOTIDE SEQUENCE</scope>
    <source>
        <strain evidence="2">LMG859</strain>
    </source>
</reference>
<evidence type="ECO:0000313" key="2">
    <source>
        <dbReference type="EMBL" id="AIM48005.1"/>
    </source>
</evidence>
<keyword evidence="1" id="KW-0732">Signal</keyword>
<name>A0A088FN13_XANCI</name>